<comment type="caution">
    <text evidence="1">The sequence shown here is derived from an EMBL/GenBank/DDBJ whole genome shotgun (WGS) entry which is preliminary data.</text>
</comment>
<protein>
    <submittedName>
        <fullName evidence="1">Porin family protein</fullName>
    </submittedName>
</protein>
<evidence type="ECO:0000313" key="1">
    <source>
        <dbReference type="EMBL" id="MBM3224698.1"/>
    </source>
</evidence>
<reference evidence="1" key="1">
    <citation type="submission" date="2019-03" db="EMBL/GenBank/DDBJ databases">
        <title>Lake Tanganyika Metagenome-Assembled Genomes (MAGs).</title>
        <authorList>
            <person name="Tran P."/>
        </authorList>
    </citation>
    <scope>NUCLEOTIDE SEQUENCE</scope>
    <source>
        <strain evidence="1">K_DeepCast_65m_m2_066</strain>
    </source>
</reference>
<proteinExistence type="predicted"/>
<evidence type="ECO:0000313" key="2">
    <source>
        <dbReference type="Proteomes" id="UP000712673"/>
    </source>
</evidence>
<dbReference type="Proteomes" id="UP000712673">
    <property type="component" value="Unassembled WGS sequence"/>
</dbReference>
<organism evidence="1 2">
    <name type="scientific">Tectimicrobiota bacterium</name>
    <dbReference type="NCBI Taxonomy" id="2528274"/>
    <lineage>
        <taxon>Bacteria</taxon>
        <taxon>Pseudomonadati</taxon>
        <taxon>Nitrospinota/Tectimicrobiota group</taxon>
        <taxon>Candidatus Tectimicrobiota</taxon>
    </lineage>
</organism>
<dbReference type="EMBL" id="VGLS01000386">
    <property type="protein sequence ID" value="MBM3224698.1"/>
    <property type="molecule type" value="Genomic_DNA"/>
</dbReference>
<sequence>MQGRIRWWCAVALFGWLFYGLALHAVAGTIGYPVPRLKPLHARVELVGDSFQENLQGLNDPRATTGRGLLTAAFAPTDWSEIYGRFGMGEFNVRRAGFNGDFGFAYGGGARLRLFQLSWGSGGITGQYLRFQSDDNNNPNREGTWEEVDIALGVGSRRFGAFQFYGGGAYHYTDVTLKDTRARTRTRLESKIPGRLFVGVHIYPLVDFPGGEFVVNVEARFLGETPQVTLGLQYSF</sequence>
<gene>
    <name evidence="1" type="ORF">FJZ47_12960</name>
</gene>
<accession>A0A938B4F7</accession>
<dbReference type="AlphaFoldDB" id="A0A938B4F7"/>
<name>A0A938B4F7_UNCTE</name>